<dbReference type="GO" id="GO:0005096">
    <property type="term" value="F:GTPase activator activity"/>
    <property type="evidence" value="ECO:0007669"/>
    <property type="project" value="UniProtKB-KW"/>
</dbReference>
<dbReference type="Gene3D" id="3.30.710.10">
    <property type="entry name" value="Potassium Channel Kv1.1, Chain A"/>
    <property type="match status" value="1"/>
</dbReference>
<dbReference type="CDD" id="cd06093">
    <property type="entry name" value="PX_domain"/>
    <property type="match status" value="1"/>
</dbReference>
<dbReference type="InterPro" id="IPR011993">
    <property type="entry name" value="PH-like_dom_sf"/>
</dbReference>
<reference evidence="7" key="1">
    <citation type="submission" date="2021-07" db="EMBL/GenBank/DDBJ databases">
        <title>Draft genome of Mortierella alpina, strain LL118, isolated from an aspen leaf litter sample.</title>
        <authorList>
            <person name="Yang S."/>
            <person name="Vinatzer B.A."/>
        </authorList>
    </citation>
    <scope>NUCLEOTIDE SEQUENCE</scope>
    <source>
        <strain evidence="7">LL118</strain>
    </source>
</reference>
<feature type="domain" description="PH" evidence="3">
    <location>
        <begin position="831"/>
        <end position="958"/>
    </location>
</feature>
<feature type="compositionally biased region" description="Basic and acidic residues" evidence="2">
    <location>
        <begin position="218"/>
        <end position="229"/>
    </location>
</feature>
<dbReference type="CDD" id="cd18186">
    <property type="entry name" value="BTB_POZ_ZBTB_KLHL-like"/>
    <property type="match status" value="1"/>
</dbReference>
<dbReference type="PANTHER" id="PTHR15600">
    <property type="entry name" value="SACSIN"/>
    <property type="match status" value="1"/>
</dbReference>
<evidence type="ECO:0000313" key="8">
    <source>
        <dbReference type="Proteomes" id="UP000717515"/>
    </source>
</evidence>
<evidence type="ECO:0000256" key="2">
    <source>
        <dbReference type="SAM" id="MobiDB-lite"/>
    </source>
</evidence>
<dbReference type="NCBIfam" id="NF047352">
    <property type="entry name" value="P_loop_sacsin"/>
    <property type="match status" value="1"/>
</dbReference>
<dbReference type="EMBL" id="JAIFTL010000262">
    <property type="protein sequence ID" value="KAG9320736.1"/>
    <property type="molecule type" value="Genomic_DNA"/>
</dbReference>
<evidence type="ECO:0000313" key="7">
    <source>
        <dbReference type="EMBL" id="KAG9320736.1"/>
    </source>
</evidence>
<dbReference type="CDD" id="cd14733">
    <property type="entry name" value="BACK"/>
    <property type="match status" value="1"/>
</dbReference>
<feature type="compositionally biased region" description="Polar residues" evidence="2">
    <location>
        <begin position="233"/>
        <end position="244"/>
    </location>
</feature>
<feature type="compositionally biased region" description="Low complexity" evidence="2">
    <location>
        <begin position="148"/>
        <end position="160"/>
    </location>
</feature>
<organism evidence="7 8">
    <name type="scientific">Mortierella alpina</name>
    <name type="common">Oleaginous fungus</name>
    <name type="synonym">Mortierella renispora</name>
    <dbReference type="NCBI Taxonomy" id="64518"/>
    <lineage>
        <taxon>Eukaryota</taxon>
        <taxon>Fungi</taxon>
        <taxon>Fungi incertae sedis</taxon>
        <taxon>Mucoromycota</taxon>
        <taxon>Mortierellomycotina</taxon>
        <taxon>Mortierellomycetes</taxon>
        <taxon>Mortierellales</taxon>
        <taxon>Mortierellaceae</taxon>
        <taxon>Mortierella</taxon>
    </lineage>
</organism>
<feature type="compositionally biased region" description="Polar residues" evidence="2">
    <location>
        <begin position="271"/>
        <end position="297"/>
    </location>
</feature>
<dbReference type="InterPro" id="IPR001849">
    <property type="entry name" value="PH_domain"/>
</dbReference>
<evidence type="ECO:0000259" key="5">
    <source>
        <dbReference type="PROSITE" id="PS50195"/>
    </source>
</evidence>
<dbReference type="InterPro" id="IPR036890">
    <property type="entry name" value="HATPase_C_sf"/>
</dbReference>
<proteinExistence type="predicted"/>
<gene>
    <name evidence="7" type="ORF">KVV02_006879</name>
</gene>
<feature type="domain" description="Rho-GAP" evidence="6">
    <location>
        <begin position="1198"/>
        <end position="1387"/>
    </location>
</feature>
<evidence type="ECO:0000259" key="4">
    <source>
        <dbReference type="PROSITE" id="PS50097"/>
    </source>
</evidence>
<dbReference type="SUPFAM" id="SSF50729">
    <property type="entry name" value="PH domain-like"/>
    <property type="match status" value="1"/>
</dbReference>
<dbReference type="InterPro" id="IPR011333">
    <property type="entry name" value="SKP1/BTB/POZ_sf"/>
</dbReference>
<dbReference type="InterPro" id="IPR008936">
    <property type="entry name" value="Rho_GTPase_activation_prot"/>
</dbReference>
<feature type="region of interest" description="Disordered" evidence="2">
    <location>
        <begin position="613"/>
        <end position="633"/>
    </location>
</feature>
<feature type="compositionally biased region" description="Low complexity" evidence="2">
    <location>
        <begin position="438"/>
        <end position="448"/>
    </location>
</feature>
<dbReference type="InterPro" id="IPR000210">
    <property type="entry name" value="BTB/POZ_dom"/>
</dbReference>
<dbReference type="InterPro" id="IPR000198">
    <property type="entry name" value="RhoGAP_dom"/>
</dbReference>
<evidence type="ECO:0000256" key="1">
    <source>
        <dbReference type="ARBA" id="ARBA00022468"/>
    </source>
</evidence>
<sequence>MSQSGRSDQSLSQGQAPDLTSEAALQQVLSERNALRSQNDQLWKLIEKQRIIIQNLQKDVAKVTAERDLLRHFAAESEGFKSNSLASASSNNSNANGVQPSNHVQVNGHHQHSRRTLERKAQEGDAAVLSEQGAAAGNDRDIKPDLVPHSPSSQSSSASPTDLRLAQMDPPMMNRSDQDAHVPKTPQSATAPLTPSSTYGEAEDCQEDRVEASGLSTRPEDEAEPRYDAEIQVASTASRVQQQAPLAASPVSPAIVVERDSRALPPRADFSSASFGHNPSPTSAGSPAESRNVSGSISLGAIAQHLPHLPPRSPRRERRDMGDGASSPTASDNEDDAYPSTNGTRSKGQLPRGDLPSPLSQPGFPDQDTLATSSSRIPIKHANLYDSPAGPASPDCEVSQATNTYLGTATATRRVISAQIPMVAGTASLPTQGSQETSSTPLNNMNPNSNPPSPIAAIIDQDAEKFRLYMSKLNSSSRKNVSAPIQLGPEGQDKAAALGQAVAMENIQNQLDIQNQLMGQVQGHGGRVGLNPVHGPTFSRGAGATVSGPINVYEPTLDSVNTIRTSGDSHEQGSLADTLEKNGSQLSLPSEGGSKKRESSLQLFDDYPKIAARSTSHQRDDDDSGSGHGLMAPILPKRFDSQYQNDPARVASPTPSGNSSLTNTLVSLQASPGHSRAPTVYQQKFSTFTENLEFVSILVVGSNISTNDRGREQLTFLISIGQEERGEHDDAMYPHKENDELWRVEKQYADFVNLDSKLRVTQSRNIVNSLPKLPDKSLFSTHAPSKVDARKVALEQYLQQVTSLRIKDTRDLCEFLSTNVVEREKRREGDSGWREGYLTKRGKNFGGWKTRYFMLRGPVLEYFDSKDGHHLGSIALTNAQIGRQQSQDKSQEGSGDGSNTGTADPNSYRHAFLILEPKKGQTVVDAKKNPNSVIRHVLCAETDQERDDWVEALMLYVGKDPSEVLDASNDRERSGRKIPEIQKLSATPIKELQSVKGNEKLLLNQEAYERQQRSVPPSQCSPQQLSSQGRSGPIPQSPTTQGMSMEERNSAERPSDDNQYPATSKGNSPLQQQQQIPRSASSQSLPQDDGSPDSQGASPYLSITDAAEKKQKSRMTFWAKKNVKEDSPVPMPSSTSQTGMLPPTGATSSHSSQDSSRLRQFLGKGNNSSSNINGTTPSAPPGPGSYPSLAPIRQVFGVTLEQAIEQAQVQPGYELPAVVYRCIEYLNAHKAKLEEGIYRLNGSAAVIKGLKERFNHDGDVALLAEEEYYDIHAVAGLLKLFLRDLPSSILTRELHRDFLQVIELTNRSERVDELTRLVAVLPEANYTLLRALTAHLIEIVDNADVNKMTARNVGIVFSPTLGIPAGVFALLMSDFDQIFHTDDGRIMPLENSDMQANRGPAPIAVLPVSATPPPHGSVGLASAPDACMGAGAGTLASRQHRIMAPKLKGFGSHGIREPLTNRIAGILDEYPDGTQIARELLQNSDDARSTVQWYLLDHRNHLHYPSSPGQGTKNTLKLFHEDLEEYMGPALLAGNDSLFEEKDFLSMKNLAASEKRADVTKIGQMGIGFNSIYHLTDCPSFISGEQFMVIEPHERIFNGACSEFTEGAVKGNYVEEGQGLEHFPDQLKPFAVVEDIDFSKPYPGTVFRFPLRTKAQAETSRLSPYAYPAEKASELDVLEMLLKLKQEALRGLLFLKHLERIVIYERKEMDDAPVKLFEIEILNAKEVREERLRVVSKLKDHIHPTDPDSASKDATLQYTVCPTFRLTEDDGSTVDEQWQITGLVGNVLQAKEEMQEQTDGDLANHKLIPWVGIAAPLDPNATIDNSGLFCFLPISIRLPFPVHINGHFAVKHSRREIWTNQDKDFGSQASANIKSLWNVHLFRKHIPEVYAMFLERLGLNRGSNYDMWPLSCGDGVGLESIWKDVLDCLVEVVLAEDRCAFFCGTKDRGDQRLVPYSSSWIAGRDMDDFPLLMDILHDVTNLVAGLPDAILDVIPEVLDTFEMENRVLTPSAVRDLLRDHKDEWLLTATADARMQILNYCIQDKEFEDLEGLPLLPLVGDLWVEFSKDRASERHLLPDIQFIVLKYSPEGIVDISVEGLPLMAFKDQRFKVFWSAIRHSQAATRVIDMFHRLCYKGKDVPRGCITQSEDDFPSDDWLADFWKMSKATSTPNELLKRLAGYHVLPILECQIAPLSTESYVISNWGNRGTEALEAFSMVLSDLGCRLLRDLDIFPKEVLSQYLVELSEASKILTILCKQQAECLHSMPQEQCRTVSQYMAEWLPHDAALGQEQLRVMRALPIYLDYREAAYVSLEEYGDNTDLLRVAHKFSHAEKPWLPSSIRLLADGQRMLKHLVGLLDIPVMKESEYWFQVMSHLAEYAKDDWDTIMAAFCAGYHIHGKDYSFKTVLADVAFVRVKGPHSETIGDSLRAPRSTVDPSLSGFFLPNEIVFPGGVYATVPISTVLPALGMQTAFDTEFVAKRIRILSKSDLVDEIEQRNSALLALYKRLDADCTQELLSPSLQNVLRTVPWIRTKTTTDAEAHLCTPSHCRPLAERHLLGSQLPLSTFSFTNTALLKCMGWRSPPPLDKVLANLVSIIEQATLGKSTDGRPAVDDMVILAIYRYLLEQVSDPAALLAAKAALQLRPWILINGTLHTADRVALKMTCDLSPHYLQITPSKMDDLFLAMGVREHVRQEDLQEIIETVASKYSEDESLSNIDVELVVKLLDSIANGPSFQWSPELLVLTEHSQLRKISGVVFDDAQAQKSLSEGWEAESTMPYTFVSDRISRFVAEKLQINMLSAQCWQMDSTFETWAQQEDIVDRIRNVLNDYDPSSILTEFLQNAADAGATKCVFMLDYKSYGTEKVLSKEMAAWQGPALMIYNNAEFSQDDFRALSQIGVGNKREDSSKIGRHGLGFNSAYHFGDVPSVCSGSYIGFFDPLLTNLPKIRTANGLVAQGGQRCDFRKLKQDALSDQLAPYQDAFGCNLKSRFKGTLFRIPLRTLDSQLQAKSASRISDHVWDIKQVQDLLKSWFEDAKLGMLFLDGMEEVQILASEAFTWSASKRSVAREFGMERSLVRQEDSMALTDIIRIEVVTAKVEAGRVDSASSSRSSQDWLLQVEEGFPLYSPAAVKTLAEKHHWSTHRGVAFPLCKKLLNPTAVHGRLFAHLPTPILTQLHFHVHGMFALMSNRKSLAGGSEEGNPMTLWNIFVLEECLPLTAVNACANLLRWYFRSPEYDGPTKPADLEYAIKLYFEYMPRTAHKSMERFTQNFWKHAHQNPIFPCRTNDKLTPVIGLKGAAAVFPSSSSMPDDLELRMQEWIRSLDILYCNCPRIVLAQMLPATKANFGYVVQQINEDMVRRLIKKDPSFIRQKIKTEVSKQWILEYVLKAILDKLPPLEPISGLTILPLVNGEWKQLLPSPVYYTASSEMRSFINGGDMLVDETLFSTDTLQKILTKMTTDDNYGVKRLPSSVFAEAYEKEHPQGVSPESWEKLWIFLEQFPDLELFEGMSILKTANGTMSTLSNFRHALRISSAFPDGEVCVQNLRSLLADLGIIVFDARLHRNHPYLINNVPACDPCRVLTVLSYCISSWPTSRAITYNEAEVLRGTLYDLQVCVMDKQVVHDLGYLRIWNSYRPRPKAGGHRPLIPAQGSVFIVGNYDLSNLGDHEDVISDPYFSRFEALGANPLSLMVATELRIVPKILQGTLNFSAETRAAYTRLLSNIIDIAVRGTKKANREAKNFIKQGRIILCRDRTLRSSAELFDVDDQLLMLVFHNATAKFADTATWSIIRPVKNLFAFRKASDQDVVRECAEEVLREISAQASTEVSGQALPMVRSKASALVQYIYGHPEGIDWMEPKWSIVPADVVSTLPHSSHAPKLPKYLPFSKLVFPSYRDAVWTQCAFFPESLQPSAGFMRRFNSVGKPAVQDIVQHLTVLVRDLAPHWTSMDRQLALKLSVFKVYETLQEMSSRSTQWKDYVRGFLNSMPVPYILNGDKDSDKPDSWLWPTQLMLDIDNDIERHRVVHPKLLPYREFLVAAGVDQMQAVAGFVAVPVGRGVGDLEKRLLDCFEEQNRYTGFMDVRFKFADGQEIQAHKFILVHSSDHFKRRFTGLWADYTTREEEEPGVEVINLTSLDETYEAFWGLVYYFYSDRLIATNGPVPGSNDGTLALGSGQVREEQAYTDELRDRVQYLMALQHLADLYVMPRLKSLIASEIVVGKKVIHSNVFSVRDYAIQNQCKDLQDHCEKYIQKNRSGVRKYIEGDLIDFRRQLNELSEEDHGAERADLREDITVSERNLEELDALT</sequence>
<accession>A0A9P8CW43</accession>
<dbReference type="Pfam" id="PF00787">
    <property type="entry name" value="PX"/>
    <property type="match status" value="1"/>
</dbReference>
<dbReference type="PROSITE" id="PS50003">
    <property type="entry name" value="PH_DOMAIN"/>
    <property type="match status" value="1"/>
</dbReference>
<feature type="compositionally biased region" description="Polar residues" evidence="2">
    <location>
        <begin position="428"/>
        <end position="437"/>
    </location>
</feature>
<keyword evidence="1" id="KW-0343">GTPase activation</keyword>
<dbReference type="GO" id="GO:0030544">
    <property type="term" value="F:Hsp70 protein binding"/>
    <property type="evidence" value="ECO:0007669"/>
    <property type="project" value="TreeGrafter"/>
</dbReference>
<feature type="compositionally biased region" description="Basic and acidic residues" evidence="2">
    <location>
        <begin position="1045"/>
        <end position="1056"/>
    </location>
</feature>
<dbReference type="Pfam" id="PF00169">
    <property type="entry name" value="PH"/>
    <property type="match status" value="1"/>
</dbReference>
<feature type="region of interest" description="Disordered" evidence="2">
    <location>
        <begin position="427"/>
        <end position="449"/>
    </location>
</feature>
<dbReference type="Proteomes" id="UP000717515">
    <property type="component" value="Unassembled WGS sequence"/>
</dbReference>
<evidence type="ECO:0000259" key="6">
    <source>
        <dbReference type="PROSITE" id="PS50238"/>
    </source>
</evidence>
<dbReference type="SMART" id="SM00225">
    <property type="entry name" value="BTB"/>
    <property type="match status" value="1"/>
</dbReference>
<evidence type="ECO:0000259" key="3">
    <source>
        <dbReference type="PROSITE" id="PS50003"/>
    </source>
</evidence>
<dbReference type="SUPFAM" id="SSF54695">
    <property type="entry name" value="POZ domain"/>
    <property type="match status" value="1"/>
</dbReference>
<feature type="region of interest" description="Disordered" evidence="2">
    <location>
        <begin position="881"/>
        <end position="906"/>
    </location>
</feature>
<dbReference type="SMART" id="SM00324">
    <property type="entry name" value="RhoGAP"/>
    <property type="match status" value="1"/>
</dbReference>
<dbReference type="InterPro" id="IPR058210">
    <property type="entry name" value="SACS/Nov_dom"/>
</dbReference>
<dbReference type="Gene3D" id="3.30.1520.10">
    <property type="entry name" value="Phox-like domain"/>
    <property type="match status" value="1"/>
</dbReference>
<dbReference type="Pfam" id="PF25794">
    <property type="entry name" value="SACS"/>
    <property type="match status" value="2"/>
</dbReference>
<dbReference type="InterPro" id="IPR036871">
    <property type="entry name" value="PX_dom_sf"/>
</dbReference>
<dbReference type="PROSITE" id="PS50097">
    <property type="entry name" value="BTB"/>
    <property type="match status" value="1"/>
</dbReference>
<feature type="compositionally biased region" description="Polar residues" evidence="2">
    <location>
        <begin position="1057"/>
        <end position="1097"/>
    </location>
</feature>
<dbReference type="GO" id="GO:0035091">
    <property type="term" value="F:phosphatidylinositol binding"/>
    <property type="evidence" value="ECO:0007669"/>
    <property type="project" value="InterPro"/>
</dbReference>
<evidence type="ECO:0008006" key="9">
    <source>
        <dbReference type="Google" id="ProtNLM"/>
    </source>
</evidence>
<dbReference type="Pfam" id="PF00620">
    <property type="entry name" value="RhoGAP"/>
    <property type="match status" value="1"/>
</dbReference>
<dbReference type="InterPro" id="IPR052972">
    <property type="entry name" value="Sacsin_chaperone_reg"/>
</dbReference>
<feature type="compositionally biased region" description="Low complexity" evidence="2">
    <location>
        <begin position="1166"/>
        <end position="1177"/>
    </location>
</feature>
<protein>
    <recommendedName>
        <fullName evidence="9">RhoGAP-domain-containing protein</fullName>
    </recommendedName>
</protein>
<dbReference type="SUPFAM" id="SSF55874">
    <property type="entry name" value="ATPase domain of HSP90 chaperone/DNA topoisomerase II/histidine kinase"/>
    <property type="match status" value="2"/>
</dbReference>
<feature type="region of interest" description="Disordered" evidence="2">
    <location>
        <begin position="79"/>
        <end position="372"/>
    </location>
</feature>
<feature type="region of interest" description="Disordered" evidence="2">
    <location>
        <begin position="1118"/>
        <end position="1187"/>
    </location>
</feature>
<dbReference type="Gene3D" id="1.10.555.10">
    <property type="entry name" value="Rho GTPase activation protein"/>
    <property type="match status" value="1"/>
</dbReference>
<feature type="region of interest" description="Disordered" evidence="2">
    <location>
        <begin position="1008"/>
        <end position="1099"/>
    </location>
</feature>
<feature type="compositionally biased region" description="Polar residues" evidence="2">
    <location>
        <begin position="185"/>
        <end position="199"/>
    </location>
</feature>
<dbReference type="PROSITE" id="PS50195">
    <property type="entry name" value="PX"/>
    <property type="match status" value="1"/>
</dbReference>
<comment type="caution">
    <text evidence="7">The sequence shown here is derived from an EMBL/GenBank/DDBJ whole genome shotgun (WGS) entry which is preliminary data.</text>
</comment>
<feature type="compositionally biased region" description="Low complexity" evidence="2">
    <location>
        <begin position="1013"/>
        <end position="1028"/>
    </location>
</feature>
<dbReference type="PROSITE" id="PS50238">
    <property type="entry name" value="RHOGAP"/>
    <property type="match status" value="1"/>
</dbReference>
<dbReference type="GO" id="GO:0007165">
    <property type="term" value="P:signal transduction"/>
    <property type="evidence" value="ECO:0007669"/>
    <property type="project" value="InterPro"/>
</dbReference>
<dbReference type="SUPFAM" id="SSF64268">
    <property type="entry name" value="PX domain"/>
    <property type="match status" value="1"/>
</dbReference>
<feature type="compositionally biased region" description="Low complexity" evidence="2">
    <location>
        <begin position="82"/>
        <end position="96"/>
    </location>
</feature>
<dbReference type="PANTHER" id="PTHR15600:SF42">
    <property type="entry name" value="SACSIN"/>
    <property type="match status" value="1"/>
</dbReference>
<dbReference type="InterPro" id="IPR001683">
    <property type="entry name" value="PX_dom"/>
</dbReference>
<dbReference type="Gene3D" id="2.30.29.30">
    <property type="entry name" value="Pleckstrin-homology domain (PH domain)/Phosphotyrosine-binding domain (PTB)"/>
    <property type="match status" value="1"/>
</dbReference>
<dbReference type="SUPFAM" id="SSF48350">
    <property type="entry name" value="GTPase activation domain, GAP"/>
    <property type="match status" value="1"/>
</dbReference>
<feature type="region of interest" description="Disordered" evidence="2">
    <location>
        <begin position="561"/>
        <end position="600"/>
    </location>
</feature>
<name>A0A9P8CW43_MORAP</name>
<feature type="domain" description="PX" evidence="5">
    <location>
        <begin position="694"/>
        <end position="823"/>
    </location>
</feature>
<dbReference type="SMART" id="SM00233">
    <property type="entry name" value="PH"/>
    <property type="match status" value="1"/>
</dbReference>
<dbReference type="Pfam" id="PF00651">
    <property type="entry name" value="BTB"/>
    <property type="match status" value="1"/>
</dbReference>
<feature type="domain" description="BTB" evidence="4">
    <location>
        <begin position="4076"/>
        <end position="4154"/>
    </location>
</feature>